<comment type="caution">
    <text evidence="1">The sequence shown here is derived from an EMBL/GenBank/DDBJ whole genome shotgun (WGS) entry which is preliminary data.</text>
</comment>
<name>A0ABQ9H172_9NEOP</name>
<protein>
    <submittedName>
        <fullName evidence="1">Uncharacterized protein</fullName>
    </submittedName>
</protein>
<evidence type="ECO:0000313" key="2">
    <source>
        <dbReference type="Proteomes" id="UP001159363"/>
    </source>
</evidence>
<proteinExistence type="predicted"/>
<sequence length="67" mass="7916">MKLEIKEHISAENGITLQVFNTNLHFKIGKHCWTCKFWVIPGLISELDLGFNFLQETKAFLDFNIWF</sequence>
<keyword evidence="2" id="KW-1185">Reference proteome</keyword>
<organism evidence="1 2">
    <name type="scientific">Dryococelus australis</name>
    <dbReference type="NCBI Taxonomy" id="614101"/>
    <lineage>
        <taxon>Eukaryota</taxon>
        <taxon>Metazoa</taxon>
        <taxon>Ecdysozoa</taxon>
        <taxon>Arthropoda</taxon>
        <taxon>Hexapoda</taxon>
        <taxon>Insecta</taxon>
        <taxon>Pterygota</taxon>
        <taxon>Neoptera</taxon>
        <taxon>Polyneoptera</taxon>
        <taxon>Phasmatodea</taxon>
        <taxon>Verophasmatodea</taxon>
        <taxon>Anareolatae</taxon>
        <taxon>Phasmatidae</taxon>
        <taxon>Eurycanthinae</taxon>
        <taxon>Dryococelus</taxon>
    </lineage>
</organism>
<gene>
    <name evidence="1" type="ORF">PR048_022493</name>
</gene>
<evidence type="ECO:0000313" key="1">
    <source>
        <dbReference type="EMBL" id="KAJ8878030.1"/>
    </source>
</evidence>
<dbReference type="EMBL" id="JARBHB010000008">
    <property type="protein sequence ID" value="KAJ8878030.1"/>
    <property type="molecule type" value="Genomic_DNA"/>
</dbReference>
<reference evidence="1 2" key="1">
    <citation type="submission" date="2023-02" db="EMBL/GenBank/DDBJ databases">
        <title>LHISI_Scaffold_Assembly.</title>
        <authorList>
            <person name="Stuart O.P."/>
            <person name="Cleave R."/>
            <person name="Magrath M.J.L."/>
            <person name="Mikheyev A.S."/>
        </authorList>
    </citation>
    <scope>NUCLEOTIDE SEQUENCE [LARGE SCALE GENOMIC DNA]</scope>
    <source>
        <strain evidence="1">Daus_M_001</strain>
        <tissue evidence="1">Leg muscle</tissue>
    </source>
</reference>
<accession>A0ABQ9H172</accession>
<dbReference type="Proteomes" id="UP001159363">
    <property type="component" value="Chromosome 7"/>
</dbReference>